<evidence type="ECO:0000313" key="5">
    <source>
        <dbReference type="Proteomes" id="UP000320404"/>
    </source>
</evidence>
<dbReference type="PANTHER" id="PTHR43072:SF23">
    <property type="entry name" value="UPF0039 PROTEIN C11D3.02C"/>
    <property type="match status" value="1"/>
</dbReference>
<organism evidence="4 5">
    <name type="scientific">OM182 bacterium</name>
    <dbReference type="NCBI Taxonomy" id="2510334"/>
    <lineage>
        <taxon>Bacteria</taxon>
        <taxon>Pseudomonadati</taxon>
        <taxon>Pseudomonadota</taxon>
        <taxon>Gammaproteobacteria</taxon>
        <taxon>OMG group</taxon>
        <taxon>OM182 clade</taxon>
    </lineage>
</organism>
<keyword evidence="2" id="KW-0012">Acyltransferase</keyword>
<dbReference type="EMBL" id="SHAH01000011">
    <property type="protein sequence ID" value="RZO77853.1"/>
    <property type="molecule type" value="Genomic_DNA"/>
</dbReference>
<protein>
    <submittedName>
        <fullName evidence="4">N-acetyltransferase family protein</fullName>
    </submittedName>
</protein>
<dbReference type="PANTHER" id="PTHR43072">
    <property type="entry name" value="N-ACETYLTRANSFERASE"/>
    <property type="match status" value="1"/>
</dbReference>
<evidence type="ECO:0000256" key="1">
    <source>
        <dbReference type="ARBA" id="ARBA00022679"/>
    </source>
</evidence>
<sequence length="162" mass="18349">MPTIRKASLDDSPRVADIYNCYIESTTITFEEEMVSAGDMAQRIAVTDHTRPWFVLEDDGLILGYAYAARWKDRSAYRFARETAIYLAPDNFGEGLGKQLYEHLIKALRETEVHTLIAGIALPNEASIALHEKLGFVKVGEFVEVGKKFDNFLNVGYWQLVL</sequence>
<dbReference type="GO" id="GO:0016747">
    <property type="term" value="F:acyltransferase activity, transferring groups other than amino-acyl groups"/>
    <property type="evidence" value="ECO:0007669"/>
    <property type="project" value="InterPro"/>
</dbReference>
<dbReference type="CDD" id="cd04301">
    <property type="entry name" value="NAT_SF"/>
    <property type="match status" value="1"/>
</dbReference>
<dbReference type="InterPro" id="IPR000182">
    <property type="entry name" value="GNAT_dom"/>
</dbReference>
<dbReference type="InterPro" id="IPR016181">
    <property type="entry name" value="Acyl_CoA_acyltransferase"/>
</dbReference>
<dbReference type="PROSITE" id="PS51186">
    <property type="entry name" value="GNAT"/>
    <property type="match status" value="1"/>
</dbReference>
<dbReference type="AlphaFoldDB" id="A0A520S5U0"/>
<proteinExistence type="predicted"/>
<keyword evidence="1 4" id="KW-0808">Transferase</keyword>
<feature type="domain" description="N-acetyltransferase" evidence="3">
    <location>
        <begin position="2"/>
        <end position="156"/>
    </location>
</feature>
<gene>
    <name evidence="4" type="ORF">EVA69_01520</name>
</gene>
<evidence type="ECO:0000256" key="2">
    <source>
        <dbReference type="ARBA" id="ARBA00023315"/>
    </source>
</evidence>
<dbReference type="Pfam" id="PF13420">
    <property type="entry name" value="Acetyltransf_4"/>
    <property type="match status" value="1"/>
</dbReference>
<accession>A0A520S5U0</accession>
<dbReference type="SUPFAM" id="SSF55729">
    <property type="entry name" value="Acyl-CoA N-acyltransferases (Nat)"/>
    <property type="match status" value="1"/>
</dbReference>
<reference evidence="4 5" key="1">
    <citation type="submission" date="2019-02" db="EMBL/GenBank/DDBJ databases">
        <title>Prokaryotic population dynamics and viral predation in marine succession experiment using metagenomics: the confinement effect.</title>
        <authorList>
            <person name="Haro-Moreno J.M."/>
            <person name="Rodriguez-Valera F."/>
            <person name="Lopez-Perez M."/>
        </authorList>
    </citation>
    <scope>NUCLEOTIDE SEQUENCE [LARGE SCALE GENOMIC DNA]</scope>
    <source>
        <strain evidence="4">MED-G158</strain>
    </source>
</reference>
<evidence type="ECO:0000313" key="4">
    <source>
        <dbReference type="EMBL" id="RZO77853.1"/>
    </source>
</evidence>
<dbReference type="Proteomes" id="UP000320404">
    <property type="component" value="Unassembled WGS sequence"/>
</dbReference>
<name>A0A520S5U0_9GAMM</name>
<comment type="caution">
    <text evidence="4">The sequence shown here is derived from an EMBL/GenBank/DDBJ whole genome shotgun (WGS) entry which is preliminary data.</text>
</comment>
<dbReference type="Gene3D" id="3.40.630.30">
    <property type="match status" value="1"/>
</dbReference>
<evidence type="ECO:0000259" key="3">
    <source>
        <dbReference type="PROSITE" id="PS51186"/>
    </source>
</evidence>